<name>A0ABT3RVE5_9BACT</name>
<dbReference type="Pfam" id="PF19458">
    <property type="entry name" value="DUF5995"/>
    <property type="match status" value="1"/>
</dbReference>
<reference evidence="1 2" key="1">
    <citation type="submission" date="2022-11" db="EMBL/GenBank/DDBJ databases">
        <title>The characterization of three novel Bacteroidetes species and genomic analysis of their roles in tidal elemental geochemical cycles.</title>
        <authorList>
            <person name="Ma K."/>
        </authorList>
    </citation>
    <scope>NUCLEOTIDE SEQUENCE [LARGE SCALE GENOMIC DNA]</scope>
    <source>
        <strain evidence="1 2">M17</strain>
    </source>
</reference>
<dbReference type="RefSeq" id="WP_266058203.1">
    <property type="nucleotide sequence ID" value="NZ_JAPFQN010000010.1"/>
</dbReference>
<protein>
    <submittedName>
        <fullName evidence="1">DUF5995 family protein</fullName>
    </submittedName>
</protein>
<gene>
    <name evidence="1" type="ORF">OO013_17115</name>
</gene>
<dbReference type="Proteomes" id="UP001209885">
    <property type="component" value="Unassembled WGS sequence"/>
</dbReference>
<evidence type="ECO:0000313" key="2">
    <source>
        <dbReference type="Proteomes" id="UP001209885"/>
    </source>
</evidence>
<sequence length="230" mass="27121">MHSVEDLLDRMNYNIECWEKTSDSRQLFLRCYTMMSVNMKNGVLRGDFYDANWIAHLIVRFSEYYFEALEKYEELSPNTPEVWRQVHDSTTHKNLHVLQNLLIGVNTHINYDLPLALYDCLQKEWPSLNEDSRESRKHDYELVNLIIANTIDDVQDDIIAPLSPASALFDILLGRMDEWLLSKLLTGWRSEVWDVTQNLLQANTPVNREIIRLQQEAKVLNRNRQIIKVI</sequence>
<evidence type="ECO:0000313" key="1">
    <source>
        <dbReference type="EMBL" id="MCX2745605.1"/>
    </source>
</evidence>
<proteinExistence type="predicted"/>
<keyword evidence="2" id="KW-1185">Reference proteome</keyword>
<organism evidence="1 2">
    <name type="scientific">Mangrovivirga halotolerans</name>
    <dbReference type="NCBI Taxonomy" id="2993936"/>
    <lineage>
        <taxon>Bacteria</taxon>
        <taxon>Pseudomonadati</taxon>
        <taxon>Bacteroidota</taxon>
        <taxon>Cytophagia</taxon>
        <taxon>Cytophagales</taxon>
        <taxon>Mangrovivirgaceae</taxon>
        <taxon>Mangrovivirga</taxon>
    </lineage>
</organism>
<dbReference type="InterPro" id="IPR046037">
    <property type="entry name" value="DUF5995"/>
</dbReference>
<comment type="caution">
    <text evidence="1">The sequence shown here is derived from an EMBL/GenBank/DDBJ whole genome shotgun (WGS) entry which is preliminary data.</text>
</comment>
<dbReference type="EMBL" id="JAPFQN010000010">
    <property type="protein sequence ID" value="MCX2745605.1"/>
    <property type="molecule type" value="Genomic_DNA"/>
</dbReference>
<accession>A0ABT3RVE5</accession>